<dbReference type="OrthoDB" id="2084618at2"/>
<dbReference type="PATRIC" id="fig|1341156.4.peg.1114"/>
<organism evidence="1 2">
    <name type="scientific">Ruminococcus albus SY3</name>
    <dbReference type="NCBI Taxonomy" id="1341156"/>
    <lineage>
        <taxon>Bacteria</taxon>
        <taxon>Bacillati</taxon>
        <taxon>Bacillota</taxon>
        <taxon>Clostridia</taxon>
        <taxon>Eubacteriales</taxon>
        <taxon>Oscillospiraceae</taxon>
        <taxon>Ruminococcus</taxon>
    </lineage>
</organism>
<dbReference type="AlphaFoldDB" id="A0A011W0A1"/>
<protein>
    <recommendedName>
        <fullName evidence="3">DUF2262 domain-containing protein</fullName>
    </recommendedName>
</protein>
<sequence length="135" mass="16463">MELDQDKINDIVKGNNRFLSAYSDHEPYFMYSFKKKIPDRELTEYYYDKLRYAVQNSEDLIKGMFRDEFYDFYGVDKTAVHSPEEMRDGLIFESFTVDMDDRSVAVYFSNPEFMFGHFIEVHWDKDWNLVFYWID</sequence>
<dbReference type="RefSeq" id="WP_037287113.1">
    <property type="nucleotide sequence ID" value="NZ_JEOB01000002.1"/>
</dbReference>
<evidence type="ECO:0000313" key="2">
    <source>
        <dbReference type="Proteomes" id="UP000021369"/>
    </source>
</evidence>
<accession>A0A011W0A1</accession>
<dbReference type="Proteomes" id="UP000021369">
    <property type="component" value="Unassembled WGS sequence"/>
</dbReference>
<comment type="caution">
    <text evidence="1">The sequence shown here is derived from an EMBL/GenBank/DDBJ whole genome shotgun (WGS) entry which is preliminary data.</text>
</comment>
<name>A0A011W0A1_RUMAL</name>
<gene>
    <name evidence="1" type="ORF">RASY3_09045</name>
</gene>
<dbReference type="EMBL" id="JEOB01000002">
    <property type="protein sequence ID" value="EXM40258.1"/>
    <property type="molecule type" value="Genomic_DNA"/>
</dbReference>
<reference evidence="1 2" key="1">
    <citation type="submission" date="2013-06" db="EMBL/GenBank/DDBJ databases">
        <title>Rumen cellulosomics: divergent fiber-degrading strategies revealed by comparative genome-wide analysis of six Ruminococcal strains.</title>
        <authorList>
            <person name="Dassa B."/>
            <person name="Borovok I."/>
            <person name="Lamed R."/>
            <person name="Flint H."/>
            <person name="Yeoman C.J."/>
            <person name="White B."/>
            <person name="Bayer E.A."/>
        </authorList>
    </citation>
    <scope>NUCLEOTIDE SEQUENCE [LARGE SCALE GENOMIC DNA]</scope>
    <source>
        <strain evidence="1 2">SY3</strain>
    </source>
</reference>
<proteinExistence type="predicted"/>
<keyword evidence="2" id="KW-1185">Reference proteome</keyword>
<evidence type="ECO:0000313" key="1">
    <source>
        <dbReference type="EMBL" id="EXM40258.1"/>
    </source>
</evidence>
<evidence type="ECO:0008006" key="3">
    <source>
        <dbReference type="Google" id="ProtNLM"/>
    </source>
</evidence>